<proteinExistence type="predicted"/>
<reference evidence="8 9" key="1">
    <citation type="submission" date="2020-08" db="EMBL/GenBank/DDBJ databases">
        <title>Sequencing the genomes of 1000 actinobacteria strains.</title>
        <authorList>
            <person name="Klenk H.-P."/>
        </authorList>
    </citation>
    <scope>NUCLEOTIDE SEQUENCE [LARGE SCALE GENOMIC DNA]</scope>
    <source>
        <strain evidence="8 9">DSM 44936</strain>
    </source>
</reference>
<keyword evidence="3" id="KW-0067">ATP-binding</keyword>
<keyword evidence="9" id="KW-1185">Reference proteome</keyword>
<keyword evidence="1 8" id="KW-0436">Ligase</keyword>
<organism evidence="8 9">
    <name type="scientific">Sphaerisporangium rubeum</name>
    <dbReference type="NCBI Taxonomy" id="321317"/>
    <lineage>
        <taxon>Bacteria</taxon>
        <taxon>Bacillati</taxon>
        <taxon>Actinomycetota</taxon>
        <taxon>Actinomycetes</taxon>
        <taxon>Streptosporangiales</taxon>
        <taxon>Streptosporangiaceae</taxon>
        <taxon>Sphaerisporangium</taxon>
    </lineage>
</organism>
<feature type="domain" description="Aminoacyl-transfer RNA synthetases class-II family profile" evidence="7">
    <location>
        <begin position="29"/>
        <end position="334"/>
    </location>
</feature>
<gene>
    <name evidence="8" type="ORF">BJ992_004312</name>
</gene>
<dbReference type="Pfam" id="PF00152">
    <property type="entry name" value="tRNA-synt_2"/>
    <property type="match status" value="1"/>
</dbReference>
<dbReference type="GO" id="GO:0005524">
    <property type="term" value="F:ATP binding"/>
    <property type="evidence" value="ECO:0007669"/>
    <property type="project" value="UniProtKB-KW"/>
</dbReference>
<evidence type="ECO:0000256" key="4">
    <source>
        <dbReference type="ARBA" id="ARBA00022917"/>
    </source>
</evidence>
<dbReference type="SUPFAM" id="SSF55681">
    <property type="entry name" value="Class II aaRS and biotin synthetases"/>
    <property type="match status" value="1"/>
</dbReference>
<evidence type="ECO:0000256" key="1">
    <source>
        <dbReference type="ARBA" id="ARBA00022598"/>
    </source>
</evidence>
<dbReference type="GO" id="GO:0006421">
    <property type="term" value="P:asparaginyl-tRNA aminoacylation"/>
    <property type="evidence" value="ECO:0007669"/>
    <property type="project" value="TreeGrafter"/>
</dbReference>
<dbReference type="InterPro" id="IPR004364">
    <property type="entry name" value="Aa-tRNA-synt_II"/>
</dbReference>
<accession>A0A7X0IGL9</accession>
<dbReference type="RefSeq" id="WP_184983779.1">
    <property type="nucleotide sequence ID" value="NZ_BAAALO010000038.1"/>
</dbReference>
<dbReference type="EC" id="6.1.1.22" evidence="8"/>
<evidence type="ECO:0000259" key="7">
    <source>
        <dbReference type="PROSITE" id="PS50862"/>
    </source>
</evidence>
<evidence type="ECO:0000256" key="2">
    <source>
        <dbReference type="ARBA" id="ARBA00022741"/>
    </source>
</evidence>
<dbReference type="PROSITE" id="PS50862">
    <property type="entry name" value="AA_TRNA_LIGASE_II"/>
    <property type="match status" value="1"/>
</dbReference>
<dbReference type="AlphaFoldDB" id="A0A7X0IGL9"/>
<keyword evidence="2" id="KW-0547">Nucleotide-binding</keyword>
<evidence type="ECO:0000256" key="5">
    <source>
        <dbReference type="ARBA" id="ARBA00023146"/>
    </source>
</evidence>
<evidence type="ECO:0000313" key="9">
    <source>
        <dbReference type="Proteomes" id="UP000555564"/>
    </source>
</evidence>
<dbReference type="PANTHER" id="PTHR22594">
    <property type="entry name" value="ASPARTYL/LYSYL-TRNA SYNTHETASE"/>
    <property type="match status" value="1"/>
</dbReference>
<keyword evidence="4" id="KW-0648">Protein biosynthesis</keyword>
<dbReference type="EMBL" id="JACHIU010000001">
    <property type="protein sequence ID" value="MBB6474881.1"/>
    <property type="molecule type" value="Genomic_DNA"/>
</dbReference>
<comment type="caution">
    <text evidence="8">The sequence shown here is derived from an EMBL/GenBank/DDBJ whole genome shotgun (WGS) entry which is preliminary data.</text>
</comment>
<dbReference type="InterPro" id="IPR045864">
    <property type="entry name" value="aa-tRNA-synth_II/BPL/LPL"/>
</dbReference>
<dbReference type="InterPro" id="IPR006195">
    <property type="entry name" value="aa-tRNA-synth_II"/>
</dbReference>
<dbReference type="NCBIfam" id="NF005052">
    <property type="entry name" value="PRK06462.1-1"/>
    <property type="match status" value="1"/>
</dbReference>
<name>A0A7X0IGL9_9ACTN</name>
<evidence type="ECO:0000256" key="6">
    <source>
        <dbReference type="SAM" id="MobiDB-lite"/>
    </source>
</evidence>
<dbReference type="Proteomes" id="UP000555564">
    <property type="component" value="Unassembled WGS sequence"/>
</dbReference>
<dbReference type="Gene3D" id="3.30.930.10">
    <property type="entry name" value="Bira Bifunctional Protein, Domain 2"/>
    <property type="match status" value="1"/>
</dbReference>
<feature type="region of interest" description="Disordered" evidence="6">
    <location>
        <begin position="1"/>
        <end position="23"/>
    </location>
</feature>
<dbReference type="GO" id="GO:0004816">
    <property type="term" value="F:asparagine-tRNA ligase activity"/>
    <property type="evidence" value="ECO:0007669"/>
    <property type="project" value="UniProtKB-EC"/>
</dbReference>
<evidence type="ECO:0000313" key="8">
    <source>
        <dbReference type="EMBL" id="MBB6474881.1"/>
    </source>
</evidence>
<evidence type="ECO:0000256" key="3">
    <source>
        <dbReference type="ARBA" id="ARBA00022840"/>
    </source>
</evidence>
<dbReference type="PANTHER" id="PTHR22594:SF48">
    <property type="entry name" value="ASPARAGINYL-TRNA SYNTHETASE-RELATED PROTEIN (N-TRUNCATION)"/>
    <property type="match status" value="1"/>
</dbReference>
<keyword evidence="5 8" id="KW-0030">Aminoacyl-tRNA synthetase</keyword>
<protein>
    <submittedName>
        <fullName evidence="8">Asparaginyl-tRNA synthetase</fullName>
        <ecNumber evidence="8">6.1.1.22</ecNumber>
    </submittedName>
</protein>
<sequence length="334" mass="37345">MAHHVTAAANKLPPSPREHLTSEETRTVLRLQHRMLGFAREYLYREGFVELLPPVIGPVTDPGIRGAKQVDVDYYGHRYKLMTSAGVYKQPSLLAFDKIVFVAPNVRLEPLETCSTQRHLAEFHQLDIEVAHATLESIMTLAEELITHIVRGVVTHCAGDLAVLGRDASAFTALLGKPFGRLSHTEAVRTLIDRGHPQEPGAEIDWQGERLLSELADGPLLVSHYPKGSRCFIEREDPDRPRVLRTFDLLMPEGYGEVISGGERERDYATLITRCRETGENPSKYAWYMEEVRKGVPPSAGFGLGVERFTRYLAGAEYVWQATAYPKVPGMVSP</sequence>